<dbReference type="HOGENOM" id="CLU_2906481_0_0_1"/>
<dbReference type="AlphaFoldDB" id="B4I0M8"/>
<keyword evidence="2" id="KW-1185">Reference proteome</keyword>
<reference evidence="1 2" key="1">
    <citation type="journal article" date="2007" name="Nature">
        <title>Evolution of genes and genomes on the Drosophila phylogeny.</title>
        <authorList>
            <consortium name="Drosophila 12 Genomes Consortium"/>
            <person name="Clark A.G."/>
            <person name="Eisen M.B."/>
            <person name="Smith D.R."/>
            <person name="Bergman C.M."/>
            <person name="Oliver B."/>
            <person name="Markow T.A."/>
            <person name="Kaufman T.C."/>
            <person name="Kellis M."/>
            <person name="Gelbart W."/>
            <person name="Iyer V.N."/>
            <person name="Pollard D.A."/>
            <person name="Sackton T.B."/>
            <person name="Larracuente A.M."/>
            <person name="Singh N.D."/>
            <person name="Abad J.P."/>
            <person name="Abt D.N."/>
            <person name="Adryan B."/>
            <person name="Aguade M."/>
            <person name="Akashi H."/>
            <person name="Anderson W.W."/>
            <person name="Aquadro C.F."/>
            <person name="Ardell D.H."/>
            <person name="Arguello R."/>
            <person name="Artieri C.G."/>
            <person name="Barbash D.A."/>
            <person name="Barker D."/>
            <person name="Barsanti P."/>
            <person name="Batterham P."/>
            <person name="Batzoglou S."/>
            <person name="Begun D."/>
            <person name="Bhutkar A."/>
            <person name="Blanco E."/>
            <person name="Bosak S.A."/>
            <person name="Bradley R.K."/>
            <person name="Brand A.D."/>
            <person name="Brent M.R."/>
            <person name="Brooks A.N."/>
            <person name="Brown R.H."/>
            <person name="Butlin R.K."/>
            <person name="Caggese C."/>
            <person name="Calvi B.R."/>
            <person name="Bernardo de Carvalho A."/>
            <person name="Caspi A."/>
            <person name="Castrezana S."/>
            <person name="Celniker S.E."/>
            <person name="Chang J.L."/>
            <person name="Chapple C."/>
            <person name="Chatterji S."/>
            <person name="Chinwalla A."/>
            <person name="Civetta A."/>
            <person name="Clifton S.W."/>
            <person name="Comeron J.M."/>
            <person name="Costello J.C."/>
            <person name="Coyne J.A."/>
            <person name="Daub J."/>
            <person name="David R.G."/>
            <person name="Delcher A.L."/>
            <person name="Delehaunty K."/>
            <person name="Do C.B."/>
            <person name="Ebling H."/>
            <person name="Edwards K."/>
            <person name="Eickbush T."/>
            <person name="Evans J.D."/>
            <person name="Filipski A."/>
            <person name="Findeiss S."/>
            <person name="Freyhult E."/>
            <person name="Fulton L."/>
            <person name="Fulton R."/>
            <person name="Garcia A.C."/>
            <person name="Gardiner A."/>
            <person name="Garfield D.A."/>
            <person name="Garvin B.E."/>
            <person name="Gibson G."/>
            <person name="Gilbert D."/>
            <person name="Gnerre S."/>
            <person name="Godfrey J."/>
            <person name="Good R."/>
            <person name="Gotea V."/>
            <person name="Gravely B."/>
            <person name="Greenberg A.J."/>
            <person name="Griffiths-Jones S."/>
            <person name="Gross S."/>
            <person name="Guigo R."/>
            <person name="Gustafson E.A."/>
            <person name="Haerty W."/>
            <person name="Hahn M.W."/>
            <person name="Halligan D.L."/>
            <person name="Halpern A.L."/>
            <person name="Halter G.M."/>
            <person name="Han M.V."/>
            <person name="Heger A."/>
            <person name="Hillier L."/>
            <person name="Hinrichs A.S."/>
            <person name="Holmes I."/>
            <person name="Hoskins R.A."/>
            <person name="Hubisz M.J."/>
            <person name="Hultmark D."/>
            <person name="Huntley M.A."/>
            <person name="Jaffe D.B."/>
            <person name="Jagadeeshan S."/>
            <person name="Jeck W.R."/>
            <person name="Johnson J."/>
            <person name="Jones C.D."/>
            <person name="Jordan W.C."/>
            <person name="Karpen G.H."/>
            <person name="Kataoka E."/>
            <person name="Keightley P.D."/>
            <person name="Kheradpour P."/>
            <person name="Kirkness E.F."/>
            <person name="Koerich L.B."/>
            <person name="Kristiansen K."/>
            <person name="Kudrna D."/>
            <person name="Kulathinal R.J."/>
            <person name="Kumar S."/>
            <person name="Kwok R."/>
            <person name="Lander E."/>
            <person name="Langley C.H."/>
            <person name="Lapoint R."/>
            <person name="Lazzaro B.P."/>
            <person name="Lee S.J."/>
            <person name="Levesque L."/>
            <person name="Li R."/>
            <person name="Lin C.F."/>
            <person name="Lin M.F."/>
            <person name="Lindblad-Toh K."/>
            <person name="Llopart A."/>
            <person name="Long M."/>
            <person name="Low L."/>
            <person name="Lozovsky E."/>
            <person name="Lu J."/>
            <person name="Luo M."/>
            <person name="Machado C.A."/>
            <person name="Makalowski W."/>
            <person name="Marzo M."/>
            <person name="Matsuda M."/>
            <person name="Matzkin L."/>
            <person name="McAllister B."/>
            <person name="McBride C.S."/>
            <person name="McKernan B."/>
            <person name="McKernan K."/>
            <person name="Mendez-Lago M."/>
            <person name="Minx P."/>
            <person name="Mollenhauer M.U."/>
            <person name="Montooth K."/>
            <person name="Mount S.M."/>
            <person name="Mu X."/>
            <person name="Myers E."/>
            <person name="Negre B."/>
            <person name="Newfeld S."/>
            <person name="Nielsen R."/>
            <person name="Noor M.A."/>
            <person name="O'Grady P."/>
            <person name="Pachter L."/>
            <person name="Papaceit M."/>
            <person name="Parisi M.J."/>
            <person name="Parisi M."/>
            <person name="Parts L."/>
            <person name="Pedersen J.S."/>
            <person name="Pesole G."/>
            <person name="Phillippy A.M."/>
            <person name="Ponting C.P."/>
            <person name="Pop M."/>
            <person name="Porcelli D."/>
            <person name="Powell J.R."/>
            <person name="Prohaska S."/>
            <person name="Pruitt K."/>
            <person name="Puig M."/>
            <person name="Quesneville H."/>
            <person name="Ram K.R."/>
            <person name="Rand D."/>
            <person name="Rasmussen M.D."/>
            <person name="Reed L.K."/>
            <person name="Reenan R."/>
            <person name="Reily A."/>
            <person name="Remington K.A."/>
            <person name="Rieger T.T."/>
            <person name="Ritchie M.G."/>
            <person name="Robin C."/>
            <person name="Rogers Y.H."/>
            <person name="Rohde C."/>
            <person name="Rozas J."/>
            <person name="Rubenfield M.J."/>
            <person name="Ruiz A."/>
            <person name="Russo S."/>
            <person name="Salzberg S.L."/>
            <person name="Sanchez-Gracia A."/>
            <person name="Saranga D.J."/>
            <person name="Sato H."/>
            <person name="Schaeffer S.W."/>
            <person name="Schatz M.C."/>
            <person name="Schlenke T."/>
            <person name="Schwartz R."/>
            <person name="Segarra C."/>
            <person name="Singh R.S."/>
            <person name="Sirot L."/>
            <person name="Sirota M."/>
            <person name="Sisneros N.B."/>
            <person name="Smith C.D."/>
            <person name="Smith T.F."/>
            <person name="Spieth J."/>
            <person name="Stage D.E."/>
            <person name="Stark A."/>
            <person name="Stephan W."/>
            <person name="Strausberg R.L."/>
            <person name="Strempel S."/>
            <person name="Sturgill D."/>
            <person name="Sutton G."/>
            <person name="Sutton G.G."/>
            <person name="Tao W."/>
            <person name="Teichmann S."/>
            <person name="Tobari Y.N."/>
            <person name="Tomimura Y."/>
            <person name="Tsolas J.M."/>
            <person name="Valente V.L."/>
            <person name="Venter E."/>
            <person name="Venter J.C."/>
            <person name="Vicario S."/>
            <person name="Vieira F.G."/>
            <person name="Vilella A.J."/>
            <person name="Villasante A."/>
            <person name="Walenz B."/>
            <person name="Wang J."/>
            <person name="Wasserman M."/>
            <person name="Watts T."/>
            <person name="Wilson D."/>
            <person name="Wilson R.K."/>
            <person name="Wing R.A."/>
            <person name="Wolfner M.F."/>
            <person name="Wong A."/>
            <person name="Wong G.K."/>
            <person name="Wu C.I."/>
            <person name="Wu G."/>
            <person name="Yamamoto D."/>
            <person name="Yang H.P."/>
            <person name="Yang S.P."/>
            <person name="Yorke J.A."/>
            <person name="Yoshida K."/>
            <person name="Zdobnov E."/>
            <person name="Zhang P."/>
            <person name="Zhang Y."/>
            <person name="Zimin A.V."/>
            <person name="Baldwin J."/>
            <person name="Abdouelleil A."/>
            <person name="Abdulkadir J."/>
            <person name="Abebe A."/>
            <person name="Abera B."/>
            <person name="Abreu J."/>
            <person name="Acer S.C."/>
            <person name="Aftuck L."/>
            <person name="Alexander A."/>
            <person name="An P."/>
            <person name="Anderson E."/>
            <person name="Anderson S."/>
            <person name="Arachi H."/>
            <person name="Azer M."/>
            <person name="Bachantsang P."/>
            <person name="Barry A."/>
            <person name="Bayul T."/>
            <person name="Berlin A."/>
            <person name="Bessette D."/>
            <person name="Bloom T."/>
            <person name="Blye J."/>
            <person name="Boguslavskiy L."/>
            <person name="Bonnet C."/>
            <person name="Boukhgalter B."/>
            <person name="Bourzgui I."/>
            <person name="Brown A."/>
            <person name="Cahill P."/>
            <person name="Channer S."/>
            <person name="Cheshatsang Y."/>
            <person name="Chuda L."/>
            <person name="Citroen M."/>
            <person name="Collymore A."/>
            <person name="Cooke P."/>
            <person name="Costello M."/>
            <person name="D'Aco K."/>
            <person name="Daza R."/>
            <person name="De Haan G."/>
            <person name="DeGray S."/>
            <person name="DeMaso C."/>
            <person name="Dhargay N."/>
            <person name="Dooley K."/>
            <person name="Dooley E."/>
            <person name="Doricent M."/>
            <person name="Dorje P."/>
            <person name="Dorjee K."/>
            <person name="Dupes A."/>
            <person name="Elong R."/>
            <person name="Falk J."/>
            <person name="Farina A."/>
            <person name="Faro S."/>
            <person name="Ferguson D."/>
            <person name="Fisher S."/>
            <person name="Foley C.D."/>
            <person name="Franke A."/>
            <person name="Friedrich D."/>
            <person name="Gadbois L."/>
            <person name="Gearin G."/>
            <person name="Gearin C.R."/>
            <person name="Giannoukos G."/>
            <person name="Goode T."/>
            <person name="Graham J."/>
            <person name="Grandbois E."/>
            <person name="Grewal S."/>
            <person name="Gyaltsen K."/>
            <person name="Hafez N."/>
            <person name="Hagos B."/>
            <person name="Hall J."/>
            <person name="Henson C."/>
            <person name="Hollinger A."/>
            <person name="Honan T."/>
            <person name="Huard M.D."/>
            <person name="Hughes L."/>
            <person name="Hurhula B."/>
            <person name="Husby M.E."/>
            <person name="Kamat A."/>
            <person name="Kanga B."/>
            <person name="Kashin S."/>
            <person name="Khazanovich D."/>
            <person name="Kisner P."/>
            <person name="Lance K."/>
            <person name="Lara M."/>
            <person name="Lee W."/>
            <person name="Lennon N."/>
            <person name="Letendre F."/>
            <person name="LeVine R."/>
            <person name="Lipovsky A."/>
            <person name="Liu X."/>
            <person name="Liu J."/>
            <person name="Liu S."/>
            <person name="Lokyitsang T."/>
            <person name="Lokyitsang Y."/>
            <person name="Lubonja R."/>
            <person name="Lui A."/>
            <person name="MacDonald P."/>
            <person name="Magnisalis V."/>
            <person name="Maru K."/>
            <person name="Matthews C."/>
            <person name="McCusker W."/>
            <person name="McDonough S."/>
            <person name="Mehta T."/>
            <person name="Meldrim J."/>
            <person name="Meneus L."/>
            <person name="Mihai O."/>
            <person name="Mihalev A."/>
            <person name="Mihova T."/>
            <person name="Mittelman R."/>
            <person name="Mlenga V."/>
            <person name="Montmayeur A."/>
            <person name="Mulrain L."/>
            <person name="Navidi A."/>
            <person name="Naylor J."/>
            <person name="Negash T."/>
            <person name="Nguyen T."/>
            <person name="Nguyen N."/>
            <person name="Nicol R."/>
            <person name="Norbu C."/>
            <person name="Norbu N."/>
            <person name="Novod N."/>
            <person name="O'Neill B."/>
            <person name="Osman S."/>
            <person name="Markiewicz E."/>
            <person name="Oyono O.L."/>
            <person name="Patti C."/>
            <person name="Phunkhang P."/>
            <person name="Pierre F."/>
            <person name="Priest M."/>
            <person name="Raghuraman S."/>
            <person name="Rege F."/>
            <person name="Reyes R."/>
            <person name="Rise C."/>
            <person name="Rogov P."/>
            <person name="Ross K."/>
            <person name="Ryan E."/>
            <person name="Settipalli S."/>
            <person name="Shea T."/>
            <person name="Sherpa N."/>
            <person name="Shi L."/>
            <person name="Shih D."/>
            <person name="Sparrow T."/>
            <person name="Spaulding J."/>
            <person name="Stalker J."/>
            <person name="Stange-Thomann N."/>
            <person name="Stavropoulos S."/>
            <person name="Stone C."/>
            <person name="Strader C."/>
            <person name="Tesfaye S."/>
            <person name="Thomson T."/>
            <person name="Thoulutsang Y."/>
            <person name="Thoulutsang D."/>
            <person name="Topham K."/>
            <person name="Topping I."/>
            <person name="Tsamla T."/>
            <person name="Vassiliev H."/>
            <person name="Vo A."/>
            <person name="Wangchuk T."/>
            <person name="Wangdi T."/>
            <person name="Weiand M."/>
            <person name="Wilkinson J."/>
            <person name="Wilson A."/>
            <person name="Yadav S."/>
            <person name="Young G."/>
            <person name="Yu Q."/>
            <person name="Zembek L."/>
            <person name="Zhong D."/>
            <person name="Zimmer A."/>
            <person name="Zwirko Z."/>
            <person name="Jaffe D.B."/>
            <person name="Alvarez P."/>
            <person name="Brockman W."/>
            <person name="Butler J."/>
            <person name="Chin C."/>
            <person name="Gnerre S."/>
            <person name="Grabherr M."/>
            <person name="Kleber M."/>
            <person name="Mauceli E."/>
            <person name="MacCallum I."/>
        </authorList>
    </citation>
    <scope>NUCLEOTIDE SEQUENCE [LARGE SCALE GENOMIC DNA]</scope>
    <source>
        <strain evidence="2">Rob3c / Tucson 14021-0248.25</strain>
    </source>
</reference>
<sequence>MGRYPYGALQRASFMWRPRREEKDEEQADHTLWLWLHPRWRSSRSKSAYKRFQLNHKHKSCL</sequence>
<proteinExistence type="predicted"/>
<accession>B4I0M8</accession>
<gene>
    <name evidence="1" type="primary">Dsec\GM12421</name>
    <name evidence="1" type="ORF">Dsec_GM12421</name>
</gene>
<organism evidence="2">
    <name type="scientific">Drosophila sechellia</name>
    <name type="common">Fruit fly</name>
    <dbReference type="NCBI Taxonomy" id="7238"/>
    <lineage>
        <taxon>Eukaryota</taxon>
        <taxon>Metazoa</taxon>
        <taxon>Ecdysozoa</taxon>
        <taxon>Arthropoda</taxon>
        <taxon>Hexapoda</taxon>
        <taxon>Insecta</taxon>
        <taxon>Pterygota</taxon>
        <taxon>Neoptera</taxon>
        <taxon>Endopterygota</taxon>
        <taxon>Diptera</taxon>
        <taxon>Brachycera</taxon>
        <taxon>Muscomorpha</taxon>
        <taxon>Ephydroidea</taxon>
        <taxon>Drosophilidae</taxon>
        <taxon>Drosophila</taxon>
        <taxon>Sophophora</taxon>
    </lineage>
</organism>
<evidence type="ECO:0000313" key="2">
    <source>
        <dbReference type="Proteomes" id="UP000001292"/>
    </source>
</evidence>
<evidence type="ECO:0000313" key="1">
    <source>
        <dbReference type="EMBL" id="EDW53059.1"/>
    </source>
</evidence>
<dbReference type="STRING" id="7238.B4I0M8"/>
<dbReference type="Proteomes" id="UP000001292">
    <property type="component" value="Unassembled WGS sequence"/>
</dbReference>
<protein>
    <submittedName>
        <fullName evidence="1">GM12421</fullName>
    </submittedName>
</protein>
<dbReference type="EMBL" id="CH480819">
    <property type="protein sequence ID" value="EDW53059.1"/>
    <property type="molecule type" value="Genomic_DNA"/>
</dbReference>
<name>B4I0M8_DROSE</name>